<keyword evidence="4" id="KW-0256">Endoplasmic reticulum</keyword>
<dbReference type="GO" id="GO:0032865">
    <property type="term" value="C:ERMES complex"/>
    <property type="evidence" value="ECO:0007669"/>
    <property type="project" value="TreeGrafter"/>
</dbReference>
<protein>
    <recommendedName>
        <fullName evidence="11">SMP-LTD domain-containing protein</fullName>
    </recommendedName>
</protein>
<keyword evidence="3 10" id="KW-0812">Transmembrane</keyword>
<reference evidence="12 13" key="2">
    <citation type="journal article" date="2013" name="PLoS Genet.">
        <title>Comparative genome structure, secondary metabolite, and effector coding capacity across Cochliobolus pathogens.</title>
        <authorList>
            <person name="Condon B.J."/>
            <person name="Leng Y."/>
            <person name="Wu D."/>
            <person name="Bushley K.E."/>
            <person name="Ohm R.A."/>
            <person name="Otillar R."/>
            <person name="Martin J."/>
            <person name="Schackwitz W."/>
            <person name="Grimwood J."/>
            <person name="MohdZainudin N."/>
            <person name="Xue C."/>
            <person name="Wang R."/>
            <person name="Manning V.A."/>
            <person name="Dhillon B."/>
            <person name="Tu Z.J."/>
            <person name="Steffenson B.J."/>
            <person name="Salamov A."/>
            <person name="Sun H."/>
            <person name="Lowry S."/>
            <person name="LaButti K."/>
            <person name="Han J."/>
            <person name="Copeland A."/>
            <person name="Lindquist E."/>
            <person name="Barry K."/>
            <person name="Schmutz J."/>
            <person name="Baker S.E."/>
            <person name="Ciuffetti L.M."/>
            <person name="Grigoriev I.V."/>
            <person name="Zhong S."/>
            <person name="Turgeon B.G."/>
        </authorList>
    </citation>
    <scope>NUCLEOTIDE SEQUENCE [LARGE SCALE GENOMIC DNA]</scope>
    <source>
        <strain evidence="13">28A</strain>
    </source>
</reference>
<feature type="compositionally biased region" description="Basic and acidic residues" evidence="9">
    <location>
        <begin position="914"/>
        <end position="931"/>
    </location>
</feature>
<dbReference type="RefSeq" id="XP_008030860.1">
    <property type="nucleotide sequence ID" value="XM_008032669.1"/>
</dbReference>
<feature type="compositionally biased region" description="Basic and acidic residues" evidence="9">
    <location>
        <begin position="45"/>
        <end position="54"/>
    </location>
</feature>
<dbReference type="PANTHER" id="PTHR13466">
    <property type="entry name" value="TEX2 PROTEIN-RELATED"/>
    <property type="match status" value="1"/>
</dbReference>
<dbReference type="OrthoDB" id="26740at2759"/>
<dbReference type="PROSITE" id="PS51847">
    <property type="entry name" value="SMP"/>
    <property type="match status" value="1"/>
</dbReference>
<dbReference type="SUPFAM" id="SSF50729">
    <property type="entry name" value="PH domain-like"/>
    <property type="match status" value="1"/>
</dbReference>
<keyword evidence="7" id="KW-0446">Lipid-binding</keyword>
<feature type="region of interest" description="Disordered" evidence="9">
    <location>
        <begin position="45"/>
        <end position="80"/>
    </location>
</feature>
<feature type="compositionally biased region" description="Basic and acidic residues" evidence="9">
    <location>
        <begin position="648"/>
        <end position="659"/>
    </location>
</feature>
<feature type="region of interest" description="Disordered" evidence="9">
    <location>
        <begin position="540"/>
        <end position="659"/>
    </location>
</feature>
<sequence>MGGDWDYGTAFKIFVWGYIIGGLTLLPALIAVAWFWCTAPVDPDSPRETLREDGEALNPRRRSNTSLAGKSDGDARQGPAIDDEILEKLKGRAHEPDVCAGYFAVCREYVPGGVNGKPPDRTTPAGNVVAVESPSVYQSMYRSIFDRNKTTSPTIDASNNKNKKARNVFYVVLRLGHLMLYDNEDQLEVRHVISLAHYQVDVFGGGERIPEGELWIKRNCIRLIQQLDDDSTATPKGFYLFSDNCSEKEDFYHAMLHAQENQKDPSDSNSPTVPLKFDTSDLVKLVQQLHASEENLHTRWINALIGRVFLALYKTTQIKDFIAAKINKKIARVPKPAIISSVQLRKVDMGTLPPFITNPKLKELTVDGDLIVEADVSYKGNFRIEVSATVRIDLGTRFKAREVTLILATVLKRLDGHILIRVKPPPSNRLWMTFETPPKMEFSLEPIVSSRQITYGVVLRAIENRIREVVNETLVLPNWDDMPFTDTIAQVIRGGIWEETTKEDEEDPEAMLEHIVPETEKLDEKSDSVSAHFSIASSVESEEVATGVSSSADHRSSTSSVRPRPMRSSSSSAQVKVDSANASAEIAHQPASTPTSVRSLPIAPPARSPKRLSTTRQRTESSASSSEDLSMPSISAESTASAPTPTVDHTHTRTKSKDLSEQEIAAAAAAAAAAGASNMQTRRQTLNQSLNSATAAARNWLATKQNNKATANNRPPTSEGLNLPGDAAQDSRPQLQLQSPITKTYTEPMGRGQPLPPPGTPLPLPKNDKRQTWAIPAAASTFANLAKRKPVATSPSLSSKQSHEDLGSPQPLVGTASLLPAAHFPGQDARPAAEDGEEMFRDMRRRTNSAASELTTPPPPLPKRRQRNQSMTLGGHGRQQSQTSNPAKDDILGEGMLIVEAPVAERSLEGSPVRQERRSEVMIGERKEQRV</sequence>
<name>R0JYP8_EXST2</name>
<feature type="compositionally biased region" description="Polar residues" evidence="9">
    <location>
        <begin position="731"/>
        <end position="745"/>
    </location>
</feature>
<keyword evidence="2" id="KW-0813">Transport</keyword>
<dbReference type="EMBL" id="KB908866">
    <property type="protein sequence ID" value="EOA81372.1"/>
    <property type="molecule type" value="Genomic_DNA"/>
</dbReference>
<dbReference type="STRING" id="671987.R0JYP8"/>
<dbReference type="GO" id="GO:0008289">
    <property type="term" value="F:lipid binding"/>
    <property type="evidence" value="ECO:0007669"/>
    <property type="project" value="UniProtKB-KW"/>
</dbReference>
<feature type="compositionally biased region" description="Low complexity" evidence="9">
    <location>
        <begin position="621"/>
        <end position="633"/>
    </location>
</feature>
<evidence type="ECO:0000256" key="5">
    <source>
        <dbReference type="ARBA" id="ARBA00022989"/>
    </source>
</evidence>
<feature type="region of interest" description="Disordered" evidence="9">
    <location>
        <begin position="705"/>
        <end position="768"/>
    </location>
</feature>
<dbReference type="CDD" id="cd21675">
    <property type="entry name" value="SMP_TEX2"/>
    <property type="match status" value="1"/>
</dbReference>
<dbReference type="HOGENOM" id="CLU_006760_0_0_1"/>
<evidence type="ECO:0000256" key="6">
    <source>
        <dbReference type="ARBA" id="ARBA00023055"/>
    </source>
</evidence>
<evidence type="ECO:0000256" key="7">
    <source>
        <dbReference type="ARBA" id="ARBA00023121"/>
    </source>
</evidence>
<feature type="compositionally biased region" description="Pro residues" evidence="9">
    <location>
        <begin position="754"/>
        <end position="764"/>
    </location>
</feature>
<evidence type="ECO:0000256" key="3">
    <source>
        <dbReference type="ARBA" id="ARBA00022692"/>
    </source>
</evidence>
<dbReference type="GeneID" id="19399614"/>
<accession>R0JYP8</accession>
<dbReference type="Pfam" id="PF15413">
    <property type="entry name" value="PH_11"/>
    <property type="match status" value="1"/>
</dbReference>
<evidence type="ECO:0000256" key="1">
    <source>
        <dbReference type="ARBA" id="ARBA00004586"/>
    </source>
</evidence>
<dbReference type="GO" id="GO:0015914">
    <property type="term" value="P:phospholipid transport"/>
    <property type="evidence" value="ECO:0007669"/>
    <property type="project" value="TreeGrafter"/>
</dbReference>
<keyword evidence="6" id="KW-0445">Lipid transport</keyword>
<dbReference type="InterPro" id="IPR031468">
    <property type="entry name" value="SMP_LBD"/>
</dbReference>
<evidence type="ECO:0000313" key="12">
    <source>
        <dbReference type="EMBL" id="EOA81372.1"/>
    </source>
</evidence>
<feature type="region of interest" description="Disordered" evidence="9">
    <location>
        <begin position="792"/>
        <end position="814"/>
    </location>
</feature>
<comment type="subcellular location">
    <subcellularLocation>
        <location evidence="1">Endoplasmic reticulum membrane</location>
    </subcellularLocation>
</comment>
<evidence type="ECO:0000256" key="10">
    <source>
        <dbReference type="SAM" id="Phobius"/>
    </source>
</evidence>
<evidence type="ECO:0000256" key="8">
    <source>
        <dbReference type="ARBA" id="ARBA00023136"/>
    </source>
</evidence>
<dbReference type="AlphaFoldDB" id="R0JYP8"/>
<evidence type="ECO:0000259" key="11">
    <source>
        <dbReference type="PROSITE" id="PS51847"/>
    </source>
</evidence>
<organism evidence="12 13">
    <name type="scientific">Exserohilum turcicum (strain 28A)</name>
    <name type="common">Northern leaf blight fungus</name>
    <name type="synonym">Setosphaeria turcica</name>
    <dbReference type="NCBI Taxonomy" id="671987"/>
    <lineage>
        <taxon>Eukaryota</taxon>
        <taxon>Fungi</taxon>
        <taxon>Dikarya</taxon>
        <taxon>Ascomycota</taxon>
        <taxon>Pezizomycotina</taxon>
        <taxon>Dothideomycetes</taxon>
        <taxon>Pleosporomycetidae</taxon>
        <taxon>Pleosporales</taxon>
        <taxon>Pleosporineae</taxon>
        <taxon>Pleosporaceae</taxon>
        <taxon>Exserohilum</taxon>
    </lineage>
</organism>
<evidence type="ECO:0000256" key="2">
    <source>
        <dbReference type="ARBA" id="ARBA00022448"/>
    </source>
</evidence>
<feature type="transmembrane region" description="Helical" evidence="10">
    <location>
        <begin position="13"/>
        <end position="36"/>
    </location>
</feature>
<evidence type="ECO:0000256" key="9">
    <source>
        <dbReference type="SAM" id="MobiDB-lite"/>
    </source>
</evidence>
<reference evidence="12 13" key="1">
    <citation type="journal article" date="2012" name="PLoS Pathog.">
        <title>Diverse lifestyles and strategies of plant pathogenesis encoded in the genomes of eighteen Dothideomycetes fungi.</title>
        <authorList>
            <person name="Ohm R.A."/>
            <person name="Feau N."/>
            <person name="Henrissat B."/>
            <person name="Schoch C.L."/>
            <person name="Horwitz B.A."/>
            <person name="Barry K.W."/>
            <person name="Condon B.J."/>
            <person name="Copeland A.C."/>
            <person name="Dhillon B."/>
            <person name="Glaser F."/>
            <person name="Hesse C.N."/>
            <person name="Kosti I."/>
            <person name="LaButti K."/>
            <person name="Lindquist E.A."/>
            <person name="Lucas S."/>
            <person name="Salamov A.A."/>
            <person name="Bradshaw R.E."/>
            <person name="Ciuffetti L."/>
            <person name="Hamelin R.C."/>
            <person name="Kema G.H.J."/>
            <person name="Lawrence C."/>
            <person name="Scott J.A."/>
            <person name="Spatafora J.W."/>
            <person name="Turgeon B.G."/>
            <person name="de Wit P.J.G.M."/>
            <person name="Zhong S."/>
            <person name="Goodwin S.B."/>
            <person name="Grigoriev I.V."/>
        </authorList>
    </citation>
    <scope>NUCLEOTIDE SEQUENCE [LARGE SCALE GENOMIC DNA]</scope>
    <source>
        <strain evidence="13">28A</strain>
    </source>
</reference>
<feature type="compositionally biased region" description="Polar residues" evidence="9">
    <location>
        <begin position="635"/>
        <end position="644"/>
    </location>
</feature>
<proteinExistence type="predicted"/>
<feature type="compositionally biased region" description="Low complexity" evidence="9">
    <location>
        <begin position="540"/>
        <end position="572"/>
    </location>
</feature>
<dbReference type="PANTHER" id="PTHR13466:SF19">
    <property type="entry name" value="NUCLEUS-VACUOLE JUNCTION PROTEIN 2"/>
    <property type="match status" value="1"/>
</dbReference>
<dbReference type="eggNOG" id="KOG2238">
    <property type="taxonomic scope" value="Eukaryota"/>
</dbReference>
<feature type="compositionally biased region" description="Polar residues" evidence="9">
    <location>
        <begin position="868"/>
        <end position="886"/>
    </location>
</feature>
<evidence type="ECO:0000313" key="13">
    <source>
        <dbReference type="Proteomes" id="UP000016935"/>
    </source>
</evidence>
<gene>
    <name evidence="12" type="ORF">SETTUDRAFT_165870</name>
</gene>
<keyword evidence="8 10" id="KW-0472">Membrane</keyword>
<dbReference type="Proteomes" id="UP000016935">
    <property type="component" value="Unassembled WGS sequence"/>
</dbReference>
<dbReference type="GO" id="GO:0005789">
    <property type="term" value="C:endoplasmic reticulum membrane"/>
    <property type="evidence" value="ECO:0007669"/>
    <property type="project" value="UniProtKB-SubCell"/>
</dbReference>
<keyword evidence="5 10" id="KW-1133">Transmembrane helix</keyword>
<dbReference type="GO" id="GO:1990456">
    <property type="term" value="P:mitochondrion-endoplasmic reticulum membrane tethering"/>
    <property type="evidence" value="ECO:0007669"/>
    <property type="project" value="TreeGrafter"/>
</dbReference>
<keyword evidence="13" id="KW-1185">Reference proteome</keyword>
<feature type="region of interest" description="Disordered" evidence="9">
    <location>
        <begin position="847"/>
        <end position="931"/>
    </location>
</feature>
<evidence type="ECO:0000256" key="4">
    <source>
        <dbReference type="ARBA" id="ARBA00022824"/>
    </source>
</evidence>
<feature type="domain" description="SMP-LTD" evidence="11">
    <location>
        <begin position="292"/>
        <end position="485"/>
    </location>
</feature>